<reference evidence="2" key="1">
    <citation type="submission" date="2024-01" db="EMBL/GenBank/DDBJ databases">
        <title>Bank of Algae and Cyanobacteria of the Azores (BACA) strain genomes.</title>
        <authorList>
            <person name="Luz R."/>
            <person name="Cordeiro R."/>
            <person name="Fonseca A."/>
            <person name="Goncalves V."/>
        </authorList>
    </citation>
    <scope>NUCLEOTIDE SEQUENCE</scope>
    <source>
        <strain evidence="2">BACA0141</strain>
    </source>
</reference>
<proteinExistence type="predicted"/>
<name>A0AAW9Q1Q7_9CYAN</name>
<feature type="domain" description="RecF/RecN/SMC N-terminal" evidence="1">
    <location>
        <begin position="11"/>
        <end position="362"/>
    </location>
</feature>
<evidence type="ECO:0000313" key="3">
    <source>
        <dbReference type="Proteomes" id="UP001333818"/>
    </source>
</evidence>
<comment type="caution">
    <text evidence="2">The sequence shown here is derived from an EMBL/GenBank/DDBJ whole genome shotgun (WGS) entry which is preliminary data.</text>
</comment>
<dbReference type="EMBL" id="JAZBJZ010000021">
    <property type="protein sequence ID" value="MEE3716556.1"/>
    <property type="molecule type" value="Genomic_DNA"/>
</dbReference>
<sequence>MLPTLQNGFTMLQRLYVHNFRCLENFELNLKDLPSSLLIGKNGSGKSTIAFVLEVLQSIGRGINRVSQLIQAKDFNSGRSGVPIRFEIEVLLKAQLYKYVLALELSPENFKEIRVFEEKLLVIGNPIYSREASQVKLYGNNIQSQIPQDNRVDTLLRNRFPLTSQLMASQFQVDWHLVALPLIQAQSETDPLYIFKNWLSSMIILAPIPSLMTGESSGETLEPKRDGSNFGEWFSGLLRRYPAAYTRIDRYLREVMPDIQDIQNEPIGKNAKSMIVQFEANDQTLSLDFKDLSDGEKCFFLCAVVLAANEYYSPFCFWDEPDNYLSLSQVGYFITSLRRSFKKSGQILVTSHNEEAIRKFSDENTFVLDRKSHLEPTLIRPYSEISIGGDLVDTLIRGDIEL</sequence>
<dbReference type="SUPFAM" id="SSF52540">
    <property type="entry name" value="P-loop containing nucleoside triphosphate hydrolases"/>
    <property type="match status" value="1"/>
</dbReference>
<dbReference type="Proteomes" id="UP001333818">
    <property type="component" value="Unassembled WGS sequence"/>
</dbReference>
<accession>A0AAW9Q1Q7</accession>
<dbReference type="InterPro" id="IPR027417">
    <property type="entry name" value="P-loop_NTPase"/>
</dbReference>
<dbReference type="InterPro" id="IPR051396">
    <property type="entry name" value="Bact_Antivir_Def_Nuclease"/>
</dbReference>
<evidence type="ECO:0000313" key="2">
    <source>
        <dbReference type="EMBL" id="MEE3716556.1"/>
    </source>
</evidence>
<protein>
    <submittedName>
        <fullName evidence="2">AAA family ATPase</fullName>
    </submittedName>
</protein>
<dbReference type="Gene3D" id="3.40.50.300">
    <property type="entry name" value="P-loop containing nucleotide triphosphate hydrolases"/>
    <property type="match status" value="2"/>
</dbReference>
<dbReference type="Pfam" id="PF02463">
    <property type="entry name" value="SMC_N"/>
    <property type="match status" value="1"/>
</dbReference>
<organism evidence="2 3">
    <name type="scientific">Tumidithrix elongata BACA0141</name>
    <dbReference type="NCBI Taxonomy" id="2716417"/>
    <lineage>
        <taxon>Bacteria</taxon>
        <taxon>Bacillati</taxon>
        <taxon>Cyanobacteriota</taxon>
        <taxon>Cyanophyceae</taxon>
        <taxon>Pseudanabaenales</taxon>
        <taxon>Pseudanabaenaceae</taxon>
        <taxon>Tumidithrix</taxon>
        <taxon>Tumidithrix elongata</taxon>
    </lineage>
</organism>
<gene>
    <name evidence="2" type="ORF">V2H45_07355</name>
</gene>
<dbReference type="PANTHER" id="PTHR43581">
    <property type="entry name" value="ATP/GTP PHOSPHATASE"/>
    <property type="match status" value="1"/>
</dbReference>
<keyword evidence="3" id="KW-1185">Reference proteome</keyword>
<dbReference type="AlphaFoldDB" id="A0AAW9Q1Q7"/>
<dbReference type="PANTHER" id="PTHR43581:SF2">
    <property type="entry name" value="EXCINUCLEASE ATPASE SUBUNIT"/>
    <property type="match status" value="1"/>
</dbReference>
<dbReference type="InterPro" id="IPR003395">
    <property type="entry name" value="RecF/RecN/SMC_N"/>
</dbReference>
<evidence type="ECO:0000259" key="1">
    <source>
        <dbReference type="Pfam" id="PF02463"/>
    </source>
</evidence>